<dbReference type="Proteomes" id="UP000092651">
    <property type="component" value="Unassembled WGS sequence"/>
</dbReference>
<organism evidence="2 3">
    <name type="scientific">Chryseobacterium artocarpi</name>
    <dbReference type="NCBI Taxonomy" id="1414727"/>
    <lineage>
        <taxon>Bacteria</taxon>
        <taxon>Pseudomonadati</taxon>
        <taxon>Bacteroidota</taxon>
        <taxon>Flavobacteriia</taxon>
        <taxon>Flavobacteriales</taxon>
        <taxon>Weeksellaceae</taxon>
        <taxon>Chryseobacterium group</taxon>
        <taxon>Chryseobacterium</taxon>
    </lineage>
</organism>
<gene>
    <name evidence="2" type="ORF">BBI01_18250</name>
</gene>
<name>A0A1B8ZC37_9FLAO</name>
<sequence>MDLKEISFENLPQAVAFLIRELAEIKLLVKKEDVVVVPKKVPIGINEVSALIGKAKPTIYTLVRKRKIPCYKNGKKLYFFEDELLSWISKGKKKTLQEITEECEADFKSNRRKNHN</sequence>
<reference evidence="2 3" key="1">
    <citation type="submission" date="2016-07" db="EMBL/GenBank/DDBJ databases">
        <authorList>
            <person name="Jeong J.-J."/>
            <person name="Kim D.W."/>
            <person name="Sang M.K."/>
            <person name="Choi I.-G."/>
            <person name="Kim K.D."/>
        </authorList>
    </citation>
    <scope>NUCLEOTIDE SEQUENCE [LARGE SCALE GENOMIC DNA]</scope>
    <source>
        <strain evidence="2 3">UTM-3</strain>
    </source>
</reference>
<dbReference type="Pfam" id="PF12728">
    <property type="entry name" value="HTH_17"/>
    <property type="match status" value="1"/>
</dbReference>
<comment type="caution">
    <text evidence="2">The sequence shown here is derived from an EMBL/GenBank/DDBJ whole genome shotgun (WGS) entry which is preliminary data.</text>
</comment>
<dbReference type="RefSeq" id="WP_065396244.1">
    <property type="nucleotide sequence ID" value="NZ_MAYH01000048.1"/>
</dbReference>
<accession>A0A1B8ZC37</accession>
<protein>
    <submittedName>
        <fullName evidence="2">Excisionase</fullName>
    </submittedName>
</protein>
<evidence type="ECO:0000313" key="3">
    <source>
        <dbReference type="Proteomes" id="UP000092651"/>
    </source>
</evidence>
<dbReference type="InterPro" id="IPR041657">
    <property type="entry name" value="HTH_17"/>
</dbReference>
<proteinExistence type="predicted"/>
<feature type="domain" description="Helix-turn-helix" evidence="1">
    <location>
        <begin position="45"/>
        <end position="90"/>
    </location>
</feature>
<dbReference type="OrthoDB" id="597977at2"/>
<keyword evidence="3" id="KW-1185">Reference proteome</keyword>
<evidence type="ECO:0000313" key="2">
    <source>
        <dbReference type="EMBL" id="OCA69145.1"/>
    </source>
</evidence>
<dbReference type="AlphaFoldDB" id="A0A1B8ZC37"/>
<dbReference type="EMBL" id="MAYH01000048">
    <property type="protein sequence ID" value="OCA69145.1"/>
    <property type="molecule type" value="Genomic_DNA"/>
</dbReference>
<evidence type="ECO:0000259" key="1">
    <source>
        <dbReference type="Pfam" id="PF12728"/>
    </source>
</evidence>